<sequence>MTSPMQGKVALITGGSKGIGRATCIALAKLGASIVITYSSDANAANELVKQLGEANAIAVKADAGSIEGAEKTIQAAIEKFGRLDVVIPNAASRLLTKGIEDTSEEDFEDAYRVNVKGPYFLIQKALPHLKEGARIVMISTTQCHASTVTANYLLYCSTKGAVEQMVKILSKALGPKGISINAIAPGPTGTDFFLEGKSEQVLKTIAGFSPHNRIGQPEEIADAIAFMSSPASRWVSGQILAVNGGMAFV</sequence>
<dbReference type="PRINTS" id="PR00081">
    <property type="entry name" value="GDHRDH"/>
</dbReference>
<reference evidence="4" key="1">
    <citation type="journal article" date="2020" name="Stud. Mycol.">
        <title>101 Dothideomycetes genomes: a test case for predicting lifestyles and emergence of pathogens.</title>
        <authorList>
            <person name="Haridas S."/>
            <person name="Albert R."/>
            <person name="Binder M."/>
            <person name="Bloem J."/>
            <person name="Labutti K."/>
            <person name="Salamov A."/>
            <person name="Andreopoulos B."/>
            <person name="Baker S."/>
            <person name="Barry K."/>
            <person name="Bills G."/>
            <person name="Bluhm B."/>
            <person name="Cannon C."/>
            <person name="Castanera R."/>
            <person name="Culley D."/>
            <person name="Daum C."/>
            <person name="Ezra D."/>
            <person name="Gonzalez J."/>
            <person name="Henrissat B."/>
            <person name="Kuo A."/>
            <person name="Liang C."/>
            <person name="Lipzen A."/>
            <person name="Lutzoni F."/>
            <person name="Magnuson J."/>
            <person name="Mondo S."/>
            <person name="Nolan M."/>
            <person name="Ohm R."/>
            <person name="Pangilinan J."/>
            <person name="Park H.-J."/>
            <person name="Ramirez L."/>
            <person name="Alfaro M."/>
            <person name="Sun H."/>
            <person name="Tritt A."/>
            <person name="Yoshinaga Y."/>
            <person name="Zwiers L.-H."/>
            <person name="Turgeon B."/>
            <person name="Goodwin S."/>
            <person name="Spatafora J."/>
            <person name="Crous P."/>
            <person name="Grigoriev I."/>
        </authorList>
    </citation>
    <scope>NUCLEOTIDE SEQUENCE</scope>
    <source>
        <strain evidence="4">CBS 113389</strain>
    </source>
</reference>
<dbReference type="InterPro" id="IPR036291">
    <property type="entry name" value="NAD(P)-bd_dom_sf"/>
</dbReference>
<accession>A0A6A6Q5E0</accession>
<evidence type="ECO:0000256" key="2">
    <source>
        <dbReference type="ARBA" id="ARBA00022857"/>
    </source>
</evidence>
<dbReference type="GeneID" id="54473360"/>
<evidence type="ECO:0000313" key="5">
    <source>
        <dbReference type="Proteomes" id="UP000799767"/>
    </source>
</evidence>
<evidence type="ECO:0000256" key="3">
    <source>
        <dbReference type="ARBA" id="ARBA00023002"/>
    </source>
</evidence>
<evidence type="ECO:0000313" key="4">
    <source>
        <dbReference type="EMBL" id="KAF2487668.1"/>
    </source>
</evidence>
<evidence type="ECO:0000256" key="1">
    <source>
        <dbReference type="ARBA" id="ARBA00006484"/>
    </source>
</evidence>
<dbReference type="EMBL" id="MU001631">
    <property type="protein sequence ID" value="KAF2487668.1"/>
    <property type="molecule type" value="Genomic_DNA"/>
</dbReference>
<dbReference type="Proteomes" id="UP000799767">
    <property type="component" value="Unassembled WGS sequence"/>
</dbReference>
<dbReference type="FunFam" id="3.40.50.720:FF:000084">
    <property type="entry name" value="Short-chain dehydrogenase reductase"/>
    <property type="match status" value="1"/>
</dbReference>
<dbReference type="Pfam" id="PF13561">
    <property type="entry name" value="adh_short_C2"/>
    <property type="match status" value="1"/>
</dbReference>
<keyword evidence="5" id="KW-1185">Reference proteome</keyword>
<dbReference type="GO" id="GO:0016614">
    <property type="term" value="F:oxidoreductase activity, acting on CH-OH group of donors"/>
    <property type="evidence" value="ECO:0007669"/>
    <property type="project" value="UniProtKB-ARBA"/>
</dbReference>
<comment type="similarity">
    <text evidence="1">Belongs to the short-chain dehydrogenases/reductases (SDR) family.</text>
</comment>
<gene>
    <name evidence="4" type="ORF">BDY17DRAFT_289402</name>
</gene>
<keyword evidence="3" id="KW-0560">Oxidoreductase</keyword>
<dbReference type="InterPro" id="IPR002347">
    <property type="entry name" value="SDR_fam"/>
</dbReference>
<dbReference type="PANTHER" id="PTHR48107">
    <property type="entry name" value="NADPH-DEPENDENT ALDEHYDE REDUCTASE-LIKE PROTEIN, CHLOROPLASTIC-RELATED"/>
    <property type="match status" value="1"/>
</dbReference>
<dbReference type="SUPFAM" id="SSF51735">
    <property type="entry name" value="NAD(P)-binding Rossmann-fold domains"/>
    <property type="match status" value="1"/>
</dbReference>
<evidence type="ECO:0008006" key="6">
    <source>
        <dbReference type="Google" id="ProtNLM"/>
    </source>
</evidence>
<keyword evidence="2" id="KW-0521">NADP</keyword>
<dbReference type="Gene3D" id="3.40.50.720">
    <property type="entry name" value="NAD(P)-binding Rossmann-like Domain"/>
    <property type="match status" value="1"/>
</dbReference>
<dbReference type="AlphaFoldDB" id="A0A6A6Q5E0"/>
<protein>
    <recommendedName>
        <fullName evidence="6">NAD(P)-binding protein</fullName>
    </recommendedName>
</protein>
<dbReference type="OrthoDB" id="47007at2759"/>
<organism evidence="4 5">
    <name type="scientific">Neohortaea acidophila</name>
    <dbReference type="NCBI Taxonomy" id="245834"/>
    <lineage>
        <taxon>Eukaryota</taxon>
        <taxon>Fungi</taxon>
        <taxon>Dikarya</taxon>
        <taxon>Ascomycota</taxon>
        <taxon>Pezizomycotina</taxon>
        <taxon>Dothideomycetes</taxon>
        <taxon>Dothideomycetidae</taxon>
        <taxon>Mycosphaerellales</taxon>
        <taxon>Teratosphaeriaceae</taxon>
        <taxon>Neohortaea</taxon>
    </lineage>
</organism>
<dbReference type="RefSeq" id="XP_033594237.1">
    <property type="nucleotide sequence ID" value="XM_033732358.1"/>
</dbReference>
<name>A0A6A6Q5E0_9PEZI</name>
<dbReference type="PANTHER" id="PTHR48107:SF7">
    <property type="entry name" value="RE15974P"/>
    <property type="match status" value="1"/>
</dbReference>
<proteinExistence type="inferred from homology"/>